<evidence type="ECO:0000259" key="1">
    <source>
        <dbReference type="Pfam" id="PF00717"/>
    </source>
</evidence>
<dbReference type="GO" id="GO:0004252">
    <property type="term" value="F:serine-type endopeptidase activity"/>
    <property type="evidence" value="ECO:0007669"/>
    <property type="project" value="UniProtKB-EC"/>
</dbReference>
<dbReference type="AlphaFoldDB" id="K2FD78"/>
<dbReference type="GO" id="GO:0006508">
    <property type="term" value="P:proteolysis"/>
    <property type="evidence" value="ECO:0007669"/>
    <property type="project" value="InterPro"/>
</dbReference>
<evidence type="ECO:0000313" key="3">
    <source>
        <dbReference type="EMBL" id="EKE29076.1"/>
    </source>
</evidence>
<gene>
    <name evidence="3" type="primary">lexA</name>
    <name evidence="3" type="ORF">ACD_2C00234G0003</name>
</gene>
<reference evidence="3" key="1">
    <citation type="journal article" date="2012" name="Science">
        <title>Fermentation, hydrogen, and sulfur metabolism in multiple uncultivated bacterial phyla.</title>
        <authorList>
            <person name="Wrighton K.C."/>
            <person name="Thomas B.C."/>
            <person name="Sharon I."/>
            <person name="Miller C.S."/>
            <person name="Castelle C.J."/>
            <person name="VerBerkmoes N.C."/>
            <person name="Wilkins M.J."/>
            <person name="Hettich R.L."/>
            <person name="Lipton M.S."/>
            <person name="Williams K.H."/>
            <person name="Long P.E."/>
            <person name="Banfield J.F."/>
        </authorList>
    </citation>
    <scope>NUCLEOTIDE SEQUENCE [LARGE SCALE GENOMIC DNA]</scope>
</reference>
<dbReference type="Gene3D" id="1.10.10.10">
    <property type="entry name" value="Winged helix-like DNA-binding domain superfamily/Winged helix DNA-binding domain"/>
    <property type="match status" value="1"/>
</dbReference>
<sequence>MLTDKQQKVLDAIVAFIERHWESPTLEELQNALSIKSKRWVVQFLEYLEEKWFIHRWWGYRSIRLWDRIVGSQLAIPIPILGFANAWRPLKYWEENDLGSLLISKSIIKWDSWKYFCLKLEWTSMNNFVINWKVLSDGCYVLVNKDFGWQDDSSWAYVCIVNWFATVKKIKKEWEDTYLLPQSNDVEHTPIVLSQDDTVEINWKVVDVFNFK</sequence>
<dbReference type="SUPFAM" id="SSF46785">
    <property type="entry name" value="Winged helix' DNA-binding domain"/>
    <property type="match status" value="1"/>
</dbReference>
<dbReference type="Pfam" id="PF01726">
    <property type="entry name" value="LexA_DNA_bind"/>
    <property type="match status" value="1"/>
</dbReference>
<keyword evidence="3" id="KW-0378">Hydrolase</keyword>
<organism evidence="3">
    <name type="scientific">uncultured bacterium</name>
    <name type="common">gcode 4</name>
    <dbReference type="NCBI Taxonomy" id="1234023"/>
    <lineage>
        <taxon>Bacteria</taxon>
        <taxon>environmental samples</taxon>
    </lineage>
</organism>
<dbReference type="EC" id="3.4.21.88" evidence="3"/>
<dbReference type="InterPro" id="IPR015927">
    <property type="entry name" value="Peptidase_S24_S26A/B/C"/>
</dbReference>
<feature type="domain" description="LexA repressor DNA-binding" evidence="2">
    <location>
        <begin position="2"/>
        <end position="56"/>
    </location>
</feature>
<comment type="caution">
    <text evidence="3">The sequence shown here is derived from an EMBL/GenBank/DDBJ whole genome shotgun (WGS) entry which is preliminary data.</text>
</comment>
<accession>K2FD78</accession>
<dbReference type="InterPro" id="IPR036390">
    <property type="entry name" value="WH_DNA-bd_sf"/>
</dbReference>
<dbReference type="InterPro" id="IPR006199">
    <property type="entry name" value="LexA_DNA-bd_dom"/>
</dbReference>
<name>K2FD78_9BACT</name>
<dbReference type="InterPro" id="IPR036286">
    <property type="entry name" value="LexA/Signal_pep-like_sf"/>
</dbReference>
<proteinExistence type="predicted"/>
<evidence type="ECO:0000259" key="2">
    <source>
        <dbReference type="Pfam" id="PF01726"/>
    </source>
</evidence>
<dbReference type="InterPro" id="IPR036388">
    <property type="entry name" value="WH-like_DNA-bd_sf"/>
</dbReference>
<dbReference type="EMBL" id="AMFJ01000234">
    <property type="protein sequence ID" value="EKE29076.1"/>
    <property type="molecule type" value="Genomic_DNA"/>
</dbReference>
<protein>
    <submittedName>
        <fullName evidence="3">LexA repressor</fullName>
        <ecNumber evidence="3">3.4.21.88</ecNumber>
    </submittedName>
</protein>
<dbReference type="Pfam" id="PF00717">
    <property type="entry name" value="Peptidase_S24"/>
    <property type="match status" value="1"/>
</dbReference>
<dbReference type="Gene3D" id="2.10.109.10">
    <property type="entry name" value="Umud Fragment, subunit A"/>
    <property type="match status" value="1"/>
</dbReference>
<dbReference type="SUPFAM" id="SSF51306">
    <property type="entry name" value="LexA/Signal peptidase"/>
    <property type="match status" value="1"/>
</dbReference>
<feature type="domain" description="Peptidase S24/S26A/S26B/S26C" evidence="1">
    <location>
        <begin position="112"/>
        <end position="204"/>
    </location>
</feature>